<organism evidence="1">
    <name type="scientific">Psilocybe cubensis</name>
    <name type="common">Psychedelic mushroom</name>
    <name type="synonym">Stropharia cubensis</name>
    <dbReference type="NCBI Taxonomy" id="181762"/>
    <lineage>
        <taxon>Eukaryota</taxon>
        <taxon>Fungi</taxon>
        <taxon>Dikarya</taxon>
        <taxon>Basidiomycota</taxon>
        <taxon>Agaricomycotina</taxon>
        <taxon>Agaricomycetes</taxon>
        <taxon>Agaricomycetidae</taxon>
        <taxon>Agaricales</taxon>
        <taxon>Agaricineae</taxon>
        <taxon>Strophariaceae</taxon>
        <taxon>Psilocybe</taxon>
    </lineage>
</organism>
<reference evidence="1" key="1">
    <citation type="submission" date="2021-02" db="EMBL/GenBank/DDBJ databases">
        <title>Psilocybe cubensis genome.</title>
        <authorList>
            <person name="Mckernan K.J."/>
            <person name="Crawford S."/>
            <person name="Trippe A."/>
            <person name="Kane L.T."/>
            <person name="Mclaughlin S."/>
        </authorList>
    </citation>
    <scope>NUCLEOTIDE SEQUENCE [LARGE SCALE GENOMIC DNA]</scope>
    <source>
        <strain evidence="1">MGC-MH-2018</strain>
    </source>
</reference>
<dbReference type="AlphaFoldDB" id="A0A8H7XTV4"/>
<sequence>MSFWNRHPKLERIKLSGCSRGKRWFSDDIPAGLLGNLIYFEADWKEVAKVISILPRLIRLGVQNAPGSDLLRLLQSYKPMGLPFLKSLQIEIIRHSGPGYRKELDNILKSIESHAPLLEEIGLQNNDLSGQEIFDILCHEDILSGLIWLERIYLSYPGGDSWDVTATKKIFFNGAFKLAQKGKFRRLQSITNISQPYSLPYPVAKLSKNEKGELLFLDAREGFGMVVGNHDHPFPGVLGSG</sequence>
<proteinExistence type="predicted"/>
<evidence type="ECO:0000313" key="1">
    <source>
        <dbReference type="EMBL" id="KAG5165598.1"/>
    </source>
</evidence>
<protein>
    <submittedName>
        <fullName evidence="1">Uncharacterized protein</fullName>
    </submittedName>
</protein>
<dbReference type="EMBL" id="JAFIQS010000009">
    <property type="protein sequence ID" value="KAG5165598.1"/>
    <property type="molecule type" value="Genomic_DNA"/>
</dbReference>
<gene>
    <name evidence="1" type="ORF">JR316_009178</name>
</gene>
<comment type="caution">
    <text evidence="1">The sequence shown here is derived from an EMBL/GenBank/DDBJ whole genome shotgun (WGS) entry which is preliminary data.</text>
</comment>
<name>A0A8H7XTV4_PSICU</name>
<dbReference type="SUPFAM" id="SSF52047">
    <property type="entry name" value="RNI-like"/>
    <property type="match status" value="1"/>
</dbReference>
<accession>A0A8H7XTV4</accession>